<evidence type="ECO:0000313" key="2">
    <source>
        <dbReference type="Proteomes" id="UP000070657"/>
    </source>
</evidence>
<protein>
    <submittedName>
        <fullName evidence="1">Uncharacterized protein</fullName>
    </submittedName>
</protein>
<dbReference type="Proteomes" id="UP000070657">
    <property type="component" value="Unassembled WGS sequence"/>
</dbReference>
<gene>
    <name evidence="1" type="ORF">AKJ66_03525</name>
</gene>
<name>A0A133UF02_9EURY</name>
<keyword evidence="2" id="KW-1185">Reference proteome</keyword>
<organism evidence="1 2">
    <name type="scientific">candidate division MSBL1 archaeon SCGC-AAA259E22</name>
    <dbReference type="NCBI Taxonomy" id="1698265"/>
    <lineage>
        <taxon>Archaea</taxon>
        <taxon>Methanobacteriati</taxon>
        <taxon>Methanobacteriota</taxon>
        <taxon>candidate division MSBL1</taxon>
    </lineage>
</organism>
<comment type="caution">
    <text evidence="1">The sequence shown here is derived from an EMBL/GenBank/DDBJ whole genome shotgun (WGS) entry which is preliminary data.</text>
</comment>
<dbReference type="EMBL" id="LHXP01000046">
    <property type="protein sequence ID" value="KXA92783.1"/>
    <property type="molecule type" value="Genomic_DNA"/>
</dbReference>
<reference evidence="1 2" key="1">
    <citation type="journal article" date="2016" name="Sci. Rep.">
        <title>Metabolic traits of an uncultured archaeal lineage -MSBL1- from brine pools of the Red Sea.</title>
        <authorList>
            <person name="Mwirichia R."/>
            <person name="Alam I."/>
            <person name="Rashid M."/>
            <person name="Vinu M."/>
            <person name="Ba-Alawi W."/>
            <person name="Anthony Kamau A."/>
            <person name="Kamanda Ngugi D."/>
            <person name="Goker M."/>
            <person name="Klenk H.P."/>
            <person name="Bajic V."/>
            <person name="Stingl U."/>
        </authorList>
    </citation>
    <scope>NUCLEOTIDE SEQUENCE [LARGE SCALE GENOMIC DNA]</scope>
    <source>
        <strain evidence="1">SCGC-AAA259E22</strain>
    </source>
</reference>
<proteinExistence type="predicted"/>
<evidence type="ECO:0000313" key="1">
    <source>
        <dbReference type="EMBL" id="KXA92783.1"/>
    </source>
</evidence>
<sequence>KYSQDKLLGLYGIQRVNILELNLEIKKIIEGDVWHTAVINVKAVKGDQVKNITAVVCINKNKVLIVTDFWCEAIMHAICVGGCGGIGGALIYYFPVSAPVAYELVEYCHMMGCPAFADWFCHDFL</sequence>
<feature type="non-terminal residue" evidence="1">
    <location>
        <position position="1"/>
    </location>
</feature>
<accession>A0A133UF02</accession>
<dbReference type="AlphaFoldDB" id="A0A133UF02"/>